<dbReference type="GO" id="GO:0005615">
    <property type="term" value="C:extracellular space"/>
    <property type="evidence" value="ECO:0007669"/>
    <property type="project" value="TreeGrafter"/>
</dbReference>
<reference evidence="1 2" key="1">
    <citation type="journal article" date="2020" name="G3 (Bethesda)">
        <title>Draft Genome of the Common Snapping Turtle, Chelydra serpentina, a Model for Phenotypic Plasticity in Reptiles.</title>
        <authorList>
            <person name="Das D."/>
            <person name="Singh S.K."/>
            <person name="Bierstedt J."/>
            <person name="Erickson A."/>
            <person name="Galli G.L.J."/>
            <person name="Crossley D.A. 2nd"/>
            <person name="Rhen T."/>
        </authorList>
    </citation>
    <scope>NUCLEOTIDE SEQUENCE [LARGE SCALE GENOMIC DNA]</scope>
    <source>
        <strain evidence="1">KW</strain>
    </source>
</reference>
<dbReference type="Gene3D" id="2.170.130.30">
    <property type="match status" value="1"/>
</dbReference>
<organism evidence="1 2">
    <name type="scientific">Chelydra serpentina</name>
    <name type="common">Snapping turtle</name>
    <name type="synonym">Testudo serpentina</name>
    <dbReference type="NCBI Taxonomy" id="8475"/>
    <lineage>
        <taxon>Eukaryota</taxon>
        <taxon>Metazoa</taxon>
        <taxon>Chordata</taxon>
        <taxon>Craniata</taxon>
        <taxon>Vertebrata</taxon>
        <taxon>Euteleostomi</taxon>
        <taxon>Archelosauria</taxon>
        <taxon>Testudinata</taxon>
        <taxon>Testudines</taxon>
        <taxon>Cryptodira</taxon>
        <taxon>Durocryptodira</taxon>
        <taxon>Americhelydia</taxon>
        <taxon>Chelydroidea</taxon>
        <taxon>Chelydridae</taxon>
        <taxon>Chelydra</taxon>
    </lineage>
</organism>
<protein>
    <submittedName>
        <fullName evidence="1">Transcobalamin 1</fullName>
    </submittedName>
</protein>
<dbReference type="PANTHER" id="PTHR10559">
    <property type="entry name" value="TRANSCOBALAMIN-1/GASTRIC INTRINSIC FACTOR"/>
    <property type="match status" value="1"/>
</dbReference>
<dbReference type="PANTHER" id="PTHR10559:SF13">
    <property type="entry name" value="TRANSCOBALAMIN-1"/>
    <property type="match status" value="1"/>
</dbReference>
<dbReference type="InterPro" id="IPR051588">
    <property type="entry name" value="Cobalamin_Transport"/>
</dbReference>
<dbReference type="GO" id="GO:0031419">
    <property type="term" value="F:cobalamin binding"/>
    <property type="evidence" value="ECO:0007669"/>
    <property type="project" value="TreeGrafter"/>
</dbReference>
<name>A0A8T1S187_CHESE</name>
<proteinExistence type="predicted"/>
<sequence length="53" mass="6222">VNQSFSDSIHVTVPQGSFFFDVMEVAQKRYPRRFRFTYTQSSWGPYITSVRGL</sequence>
<comment type="caution">
    <text evidence="1">The sequence shown here is derived from an EMBL/GenBank/DDBJ whole genome shotgun (WGS) entry which is preliminary data.</text>
</comment>
<feature type="non-terminal residue" evidence="1">
    <location>
        <position position="1"/>
    </location>
</feature>
<evidence type="ECO:0000313" key="2">
    <source>
        <dbReference type="Proteomes" id="UP000765507"/>
    </source>
</evidence>
<dbReference type="AlphaFoldDB" id="A0A8T1S187"/>
<dbReference type="OrthoDB" id="6343110at2759"/>
<feature type="non-terminal residue" evidence="1">
    <location>
        <position position="53"/>
    </location>
</feature>
<evidence type="ECO:0000313" key="1">
    <source>
        <dbReference type="EMBL" id="KAG6922590.1"/>
    </source>
</evidence>
<gene>
    <name evidence="1" type="ORF">G0U57_001812</name>
</gene>
<dbReference type="EMBL" id="JAHGAV010001227">
    <property type="protein sequence ID" value="KAG6922590.1"/>
    <property type="molecule type" value="Genomic_DNA"/>
</dbReference>
<dbReference type="Proteomes" id="UP000765507">
    <property type="component" value="Unassembled WGS sequence"/>
</dbReference>
<keyword evidence="2" id="KW-1185">Reference proteome</keyword>
<dbReference type="GO" id="GO:0015889">
    <property type="term" value="P:cobalamin transport"/>
    <property type="evidence" value="ECO:0007669"/>
    <property type="project" value="TreeGrafter"/>
</dbReference>
<accession>A0A8T1S187</accession>